<organism evidence="1 2">
    <name type="scientific">Anopheles dirus</name>
    <dbReference type="NCBI Taxonomy" id="7168"/>
    <lineage>
        <taxon>Eukaryota</taxon>
        <taxon>Metazoa</taxon>
        <taxon>Ecdysozoa</taxon>
        <taxon>Arthropoda</taxon>
        <taxon>Hexapoda</taxon>
        <taxon>Insecta</taxon>
        <taxon>Pterygota</taxon>
        <taxon>Neoptera</taxon>
        <taxon>Endopterygota</taxon>
        <taxon>Diptera</taxon>
        <taxon>Nematocera</taxon>
        <taxon>Culicoidea</taxon>
        <taxon>Culicidae</taxon>
        <taxon>Anophelinae</taxon>
        <taxon>Anopheles</taxon>
    </lineage>
</organism>
<reference evidence="1" key="2">
    <citation type="submission" date="2020-05" db="UniProtKB">
        <authorList>
            <consortium name="EnsemblMetazoa"/>
        </authorList>
    </citation>
    <scope>IDENTIFICATION</scope>
    <source>
        <strain evidence="1">WRAIR2</strain>
    </source>
</reference>
<dbReference type="AlphaFoldDB" id="A0A182NYX8"/>
<dbReference type="EnsemblMetazoa" id="ADIR015017-RA">
    <property type="protein sequence ID" value="ADIR015017-PA"/>
    <property type="gene ID" value="ADIR015017"/>
</dbReference>
<reference evidence="2" key="1">
    <citation type="submission" date="2013-03" db="EMBL/GenBank/DDBJ databases">
        <title>The Genome Sequence of Anopheles dirus WRAIR2.</title>
        <authorList>
            <consortium name="The Broad Institute Genomics Platform"/>
            <person name="Neafsey D.E."/>
            <person name="Walton C."/>
            <person name="Walker B."/>
            <person name="Young S.K."/>
            <person name="Zeng Q."/>
            <person name="Gargeya S."/>
            <person name="Fitzgerald M."/>
            <person name="Haas B."/>
            <person name="Abouelleil A."/>
            <person name="Allen A.W."/>
            <person name="Alvarado L."/>
            <person name="Arachchi H.M."/>
            <person name="Berlin A.M."/>
            <person name="Chapman S.B."/>
            <person name="Gainer-Dewar J."/>
            <person name="Goldberg J."/>
            <person name="Griggs A."/>
            <person name="Gujja S."/>
            <person name="Hansen M."/>
            <person name="Howarth C."/>
            <person name="Imamovic A."/>
            <person name="Ireland A."/>
            <person name="Larimer J."/>
            <person name="McCowan C."/>
            <person name="Murphy C."/>
            <person name="Pearson M."/>
            <person name="Poon T.W."/>
            <person name="Priest M."/>
            <person name="Roberts A."/>
            <person name="Saif S."/>
            <person name="Shea T."/>
            <person name="Sisk P."/>
            <person name="Sykes S."/>
            <person name="Wortman J."/>
            <person name="Nusbaum C."/>
            <person name="Birren B."/>
        </authorList>
    </citation>
    <scope>NUCLEOTIDE SEQUENCE [LARGE SCALE GENOMIC DNA]</scope>
    <source>
        <strain evidence="2">WRAIR2</strain>
    </source>
</reference>
<name>A0A182NYX8_9DIPT</name>
<protein>
    <submittedName>
        <fullName evidence="1">Uncharacterized protein</fullName>
    </submittedName>
</protein>
<evidence type="ECO:0000313" key="1">
    <source>
        <dbReference type="EnsemblMetazoa" id="ADIR015017-PA"/>
    </source>
</evidence>
<keyword evidence="2" id="KW-1185">Reference proteome</keyword>
<accession>A0A182NYX8</accession>
<evidence type="ECO:0000313" key="2">
    <source>
        <dbReference type="Proteomes" id="UP000075884"/>
    </source>
</evidence>
<dbReference type="Proteomes" id="UP000075884">
    <property type="component" value="Unassembled WGS sequence"/>
</dbReference>
<proteinExistence type="predicted"/>
<sequence length="173" mass="18846">MPSFLHSLPLRSSCLFPSSARLMSLRSLISLVLLESLYSTGYPLTPFKNYPTKSRNYAPPSHRRNLCNGTTFSPRVFRLLGGNILSRMPRCLNGLRLASAERILRLYGCGCILEPASTTAAAATAATADPSATLPLHLRIEIACMCVYVCVIVQNRSHTTSAQLVQNDASNTS</sequence>
<dbReference type="VEuPathDB" id="VectorBase:ADIR015017"/>